<dbReference type="PROSITE" id="PS51352">
    <property type="entry name" value="THIOREDOXIN_2"/>
    <property type="match status" value="1"/>
</dbReference>
<dbReference type="CDD" id="cd03017">
    <property type="entry name" value="PRX_BCP"/>
    <property type="match status" value="1"/>
</dbReference>
<dbReference type="EC" id="1.11.1.24" evidence="3"/>
<dbReference type="InterPro" id="IPR013766">
    <property type="entry name" value="Thioredoxin_domain"/>
</dbReference>
<keyword evidence="6" id="KW-0560">Oxidoreductase</keyword>
<evidence type="ECO:0000256" key="10">
    <source>
        <dbReference type="ARBA" id="ARBA00032824"/>
    </source>
</evidence>
<keyword evidence="7" id="KW-1015">Disulfide bond</keyword>
<comment type="catalytic activity">
    <reaction evidence="12">
        <text>a hydroperoxide + [thioredoxin]-dithiol = an alcohol + [thioredoxin]-disulfide + H2O</text>
        <dbReference type="Rhea" id="RHEA:62620"/>
        <dbReference type="Rhea" id="RHEA-COMP:10698"/>
        <dbReference type="Rhea" id="RHEA-COMP:10700"/>
        <dbReference type="ChEBI" id="CHEBI:15377"/>
        <dbReference type="ChEBI" id="CHEBI:29950"/>
        <dbReference type="ChEBI" id="CHEBI:30879"/>
        <dbReference type="ChEBI" id="CHEBI:35924"/>
        <dbReference type="ChEBI" id="CHEBI:50058"/>
        <dbReference type="EC" id="1.11.1.24"/>
    </reaction>
</comment>
<dbReference type="GO" id="GO:0005634">
    <property type="term" value="C:nucleus"/>
    <property type="evidence" value="ECO:0007669"/>
    <property type="project" value="UniProtKB-SubCell"/>
</dbReference>
<dbReference type="PANTHER" id="PTHR42801">
    <property type="entry name" value="THIOREDOXIN-DEPENDENT PEROXIDE REDUCTASE"/>
    <property type="match status" value="1"/>
</dbReference>
<dbReference type="PANTHER" id="PTHR42801:SF23">
    <property type="entry name" value="PEROXIREDOXIN DOT5"/>
    <property type="match status" value="1"/>
</dbReference>
<reference evidence="17" key="1">
    <citation type="submission" date="2016-03" db="EMBL/GenBank/DDBJ databases">
        <authorList>
            <person name="Devillers Hugo."/>
        </authorList>
    </citation>
    <scope>NUCLEOTIDE SEQUENCE [LARGE SCALE GENOMIC DNA]</scope>
</reference>
<feature type="compositionally biased region" description="Basic and acidic residues" evidence="14">
    <location>
        <begin position="45"/>
        <end position="60"/>
    </location>
</feature>
<dbReference type="InterPro" id="IPR000866">
    <property type="entry name" value="AhpC/TSA"/>
</dbReference>
<proteinExistence type="inferred from homology"/>
<evidence type="ECO:0000256" key="1">
    <source>
        <dbReference type="ARBA" id="ARBA00004123"/>
    </source>
</evidence>
<evidence type="ECO:0000256" key="7">
    <source>
        <dbReference type="ARBA" id="ARBA00023157"/>
    </source>
</evidence>
<dbReference type="Proteomes" id="UP000189911">
    <property type="component" value="Chromosome H"/>
</dbReference>
<feature type="compositionally biased region" description="Acidic residues" evidence="14">
    <location>
        <begin position="281"/>
        <end position="298"/>
    </location>
</feature>
<dbReference type="OrthoDB" id="338622at2759"/>
<comment type="subcellular location">
    <subcellularLocation>
        <location evidence="1">Nucleus</location>
    </subcellularLocation>
</comment>
<evidence type="ECO:0000256" key="4">
    <source>
        <dbReference type="ARBA" id="ARBA00022559"/>
    </source>
</evidence>
<evidence type="ECO:0000256" key="14">
    <source>
        <dbReference type="SAM" id="MobiDB-lite"/>
    </source>
</evidence>
<feature type="compositionally biased region" description="Acidic residues" evidence="14">
    <location>
        <begin position="205"/>
        <end position="249"/>
    </location>
</feature>
<feature type="region of interest" description="Disordered" evidence="14">
    <location>
        <begin position="188"/>
        <end position="305"/>
    </location>
</feature>
<dbReference type="Gene3D" id="3.40.30.10">
    <property type="entry name" value="Glutaredoxin"/>
    <property type="match status" value="1"/>
</dbReference>
<dbReference type="AlphaFoldDB" id="A0A1G4KN39"/>
<evidence type="ECO:0000256" key="6">
    <source>
        <dbReference type="ARBA" id="ARBA00023002"/>
    </source>
</evidence>
<evidence type="ECO:0000256" key="13">
    <source>
        <dbReference type="ARBA" id="ARBA00077538"/>
    </source>
</evidence>
<evidence type="ECO:0000313" key="17">
    <source>
        <dbReference type="Proteomes" id="UP000189911"/>
    </source>
</evidence>
<evidence type="ECO:0000256" key="5">
    <source>
        <dbReference type="ARBA" id="ARBA00022862"/>
    </source>
</evidence>
<feature type="compositionally biased region" description="Basic and acidic residues" evidence="14">
    <location>
        <begin position="194"/>
        <end position="204"/>
    </location>
</feature>
<dbReference type="Pfam" id="PF00578">
    <property type="entry name" value="AhpC-TSA"/>
    <property type="match status" value="1"/>
</dbReference>
<evidence type="ECO:0000259" key="15">
    <source>
        <dbReference type="PROSITE" id="PS51352"/>
    </source>
</evidence>
<evidence type="ECO:0000256" key="12">
    <source>
        <dbReference type="ARBA" id="ARBA00049091"/>
    </source>
</evidence>
<keyword evidence="5" id="KW-0049">Antioxidant</keyword>
<evidence type="ECO:0000256" key="9">
    <source>
        <dbReference type="ARBA" id="ARBA00023284"/>
    </source>
</evidence>
<organism evidence="16 17">
    <name type="scientific">Lachancea nothofagi CBS 11611</name>
    <dbReference type="NCBI Taxonomy" id="1266666"/>
    <lineage>
        <taxon>Eukaryota</taxon>
        <taxon>Fungi</taxon>
        <taxon>Dikarya</taxon>
        <taxon>Ascomycota</taxon>
        <taxon>Saccharomycotina</taxon>
        <taxon>Saccharomycetes</taxon>
        <taxon>Saccharomycetales</taxon>
        <taxon>Saccharomycetaceae</taxon>
        <taxon>Lachancea</taxon>
    </lineage>
</organism>
<evidence type="ECO:0000256" key="8">
    <source>
        <dbReference type="ARBA" id="ARBA00023242"/>
    </source>
</evidence>
<comment type="similarity">
    <text evidence="11">Belongs to the peroxiredoxin family. BCP/PrxQ subfamily.</text>
</comment>
<dbReference type="InterPro" id="IPR036249">
    <property type="entry name" value="Thioredoxin-like_sf"/>
</dbReference>
<dbReference type="GO" id="GO:0008379">
    <property type="term" value="F:thioredoxin peroxidase activity"/>
    <property type="evidence" value="ECO:0007669"/>
    <property type="project" value="TreeGrafter"/>
</dbReference>
<dbReference type="GO" id="GO:0045454">
    <property type="term" value="P:cell redox homeostasis"/>
    <property type="evidence" value="ECO:0007669"/>
    <property type="project" value="TreeGrafter"/>
</dbReference>
<evidence type="ECO:0000313" key="16">
    <source>
        <dbReference type="EMBL" id="SCV05964.1"/>
    </source>
</evidence>
<sequence>MVELRRSSRAKSSNNYKESENGSDEETQVQEPQLKKPKPSGSASKPHELEVGDQIPDLKLKNQEDEEVALKQVVKENKVVVIFSYPKASTPGCTKQACAYRDNYEELKKIAAVFGLSADTVKAQKGFQTKHSLPYDLLSDPKRELIELLGAKKDSSTKRSHWVFANGKLVDKRIGVAPETSIPEAVTVATEAYNSKDGEKPKDEDANDEGDGADYDGEEDEDEDEDFAADDAEDPELEEIGQDDDDEYDEKALKKDEVNEGDVDVENAGDGSVKGEKEDLQEGGTEGEDDLDGEDEEKVEVQEKE</sequence>
<dbReference type="FunFam" id="3.40.30.10:FF:000157">
    <property type="entry name" value="DOT5p Nuclear thiol peroxidase"/>
    <property type="match status" value="1"/>
</dbReference>
<dbReference type="SUPFAM" id="SSF52833">
    <property type="entry name" value="Thioredoxin-like"/>
    <property type="match status" value="1"/>
</dbReference>
<feature type="region of interest" description="Disordered" evidence="14">
    <location>
        <begin position="1"/>
        <end position="60"/>
    </location>
</feature>
<accession>A0A1G4KN39</accession>
<keyword evidence="17" id="KW-1185">Reference proteome</keyword>
<dbReference type="EMBL" id="LT598447">
    <property type="protein sequence ID" value="SCV05964.1"/>
    <property type="molecule type" value="Genomic_DNA"/>
</dbReference>
<dbReference type="GO" id="GO:0005737">
    <property type="term" value="C:cytoplasm"/>
    <property type="evidence" value="ECO:0007669"/>
    <property type="project" value="TreeGrafter"/>
</dbReference>
<feature type="domain" description="Thioredoxin" evidence="15">
    <location>
        <begin position="49"/>
        <end position="194"/>
    </location>
</feature>
<gene>
    <name evidence="16" type="ORF">LANO_0H19064G</name>
</gene>
<evidence type="ECO:0000256" key="11">
    <source>
        <dbReference type="ARBA" id="ARBA00038489"/>
    </source>
</evidence>
<name>A0A1G4KN39_9SACH</name>
<keyword evidence="8" id="KW-0539">Nucleus</keyword>
<dbReference type="InterPro" id="IPR050924">
    <property type="entry name" value="Peroxiredoxin_BCP/PrxQ"/>
</dbReference>
<keyword evidence="4" id="KW-0575">Peroxidase</keyword>
<comment type="subunit">
    <text evidence="2">Monomer.</text>
</comment>
<keyword evidence="9" id="KW-0676">Redox-active center</keyword>
<evidence type="ECO:0000256" key="3">
    <source>
        <dbReference type="ARBA" id="ARBA00013017"/>
    </source>
</evidence>
<dbReference type="GO" id="GO:0034599">
    <property type="term" value="P:cellular response to oxidative stress"/>
    <property type="evidence" value="ECO:0007669"/>
    <property type="project" value="TreeGrafter"/>
</dbReference>
<evidence type="ECO:0000256" key="2">
    <source>
        <dbReference type="ARBA" id="ARBA00011245"/>
    </source>
</evidence>
<protein>
    <recommendedName>
        <fullName evidence="3">thioredoxin-dependent peroxiredoxin</fullName>
        <ecNumber evidence="3">1.11.1.24</ecNumber>
    </recommendedName>
    <alternativeName>
        <fullName evidence="13">Nuclear thiol peroxidase</fullName>
    </alternativeName>
    <alternativeName>
        <fullName evidence="10">Thioredoxin peroxidase</fullName>
    </alternativeName>
</protein>